<keyword evidence="2" id="KW-1185">Reference proteome</keyword>
<reference evidence="1 2" key="1">
    <citation type="submission" date="2023-08" db="EMBL/GenBank/DDBJ databases">
        <title>Mesonia sp. MT50, isolated from deep-sea sediment of the Mariana Trench.</title>
        <authorList>
            <person name="Fu H."/>
        </authorList>
    </citation>
    <scope>NUCLEOTIDE SEQUENCE [LARGE SCALE GENOMIC DNA]</scope>
    <source>
        <strain evidence="1 2">MT50</strain>
    </source>
</reference>
<comment type="caution">
    <text evidence="1">The sequence shown here is derived from an EMBL/GenBank/DDBJ whole genome shotgun (WGS) entry which is preliminary data.</text>
</comment>
<dbReference type="Gene3D" id="2.40.128.110">
    <property type="entry name" value="Lipid/polyisoprenoid-binding, YceI-like"/>
    <property type="match status" value="1"/>
</dbReference>
<gene>
    <name evidence="1" type="ORF">RBU60_11130</name>
</gene>
<organism evidence="1 2">
    <name type="scientific">Mesonia profundi</name>
    <dbReference type="NCBI Taxonomy" id="3070998"/>
    <lineage>
        <taxon>Bacteria</taxon>
        <taxon>Pseudomonadati</taxon>
        <taxon>Bacteroidota</taxon>
        <taxon>Flavobacteriia</taxon>
        <taxon>Flavobacteriales</taxon>
        <taxon>Flavobacteriaceae</taxon>
        <taxon>Mesonia</taxon>
    </lineage>
</organism>
<dbReference type="Proteomes" id="UP001230915">
    <property type="component" value="Unassembled WGS sequence"/>
</dbReference>
<dbReference type="InterPro" id="IPR036761">
    <property type="entry name" value="TTHA0802/YceI-like_sf"/>
</dbReference>
<proteinExistence type="predicted"/>
<dbReference type="EMBL" id="JAVHUL010000032">
    <property type="protein sequence ID" value="MDQ7918131.1"/>
    <property type="molecule type" value="Genomic_DNA"/>
</dbReference>
<dbReference type="RefSeq" id="WP_308865108.1">
    <property type="nucleotide sequence ID" value="NZ_JAVHUL010000032.1"/>
</dbReference>
<accession>A0ABU1A5M4</accession>
<sequence length="175" mass="20074">MKAIFFLLGLFFMGLGVQEIKAQAEVVVNIKTNVNQFSCESKGLTKEHLSKYECYHEILIPVIDFDCPKKMMERDLQKLFEAHKYPEIQLFLEPQPINSASPKTKIAIRIKEILQKYEVDLIKTTTNGKSFYTGNQVISLANYDLEPPTKALGLVKVSDEVKIEFKIPEHFLVHP</sequence>
<name>A0ABU1A5M4_9FLAO</name>
<dbReference type="SUPFAM" id="SSF101874">
    <property type="entry name" value="YceI-like"/>
    <property type="match status" value="1"/>
</dbReference>
<evidence type="ECO:0000313" key="1">
    <source>
        <dbReference type="EMBL" id="MDQ7918131.1"/>
    </source>
</evidence>
<evidence type="ECO:0000313" key="2">
    <source>
        <dbReference type="Proteomes" id="UP001230915"/>
    </source>
</evidence>
<protein>
    <recommendedName>
        <fullName evidence="3">Lipid/polyisoprenoid-binding YceI-like domain-containing protein</fullName>
    </recommendedName>
</protein>
<evidence type="ECO:0008006" key="3">
    <source>
        <dbReference type="Google" id="ProtNLM"/>
    </source>
</evidence>